<proteinExistence type="predicted"/>
<evidence type="ECO:0000313" key="2">
    <source>
        <dbReference type="EMBL" id="CAF4378288.1"/>
    </source>
</evidence>
<gene>
    <name evidence="2" type="ORF">SMN809_LOCUS29452</name>
</gene>
<reference evidence="2" key="1">
    <citation type="submission" date="2021-02" db="EMBL/GenBank/DDBJ databases">
        <authorList>
            <person name="Nowell W R."/>
        </authorList>
    </citation>
    <scope>NUCLEOTIDE SEQUENCE</scope>
</reference>
<sequence>MERPDLSGILFISIAASANVGETVNSIFSGESQSKTCPQGGFEESKKKRHALRHRSRRQRVESFLHGEIDSTIVSYGYLASSTAAYPDEMKLLLQAADVDGRNFREHVLNYNSALAFASLAAQIAAPTTREPYCFRIHEQIYHRISALHPGENQRAQYGQLYILDSTLALQERMGNVGSYRCNENIMKMLGNVMTRISPFAAAFKMMHEVEQEEIRRSKREKRAPASILMIFDNNCRMRDQRRYNLPRANQVTAVFIGDNGEVPKYRHVTVHPRGQKHTNYFYLACPSRFNGVPDFISS</sequence>
<organism evidence="2 3">
    <name type="scientific">Rotaria magnacalcarata</name>
    <dbReference type="NCBI Taxonomy" id="392030"/>
    <lineage>
        <taxon>Eukaryota</taxon>
        <taxon>Metazoa</taxon>
        <taxon>Spiralia</taxon>
        <taxon>Gnathifera</taxon>
        <taxon>Rotifera</taxon>
        <taxon>Eurotatoria</taxon>
        <taxon>Bdelloidea</taxon>
        <taxon>Philodinida</taxon>
        <taxon>Philodinidae</taxon>
        <taxon>Rotaria</taxon>
    </lineage>
</organism>
<protein>
    <submittedName>
        <fullName evidence="2">Uncharacterized protein</fullName>
    </submittedName>
</protein>
<evidence type="ECO:0000256" key="1">
    <source>
        <dbReference type="SAM" id="MobiDB-lite"/>
    </source>
</evidence>
<dbReference type="EMBL" id="CAJOBI010052394">
    <property type="protein sequence ID" value="CAF4378288.1"/>
    <property type="molecule type" value="Genomic_DNA"/>
</dbReference>
<dbReference type="AlphaFoldDB" id="A0A8S2V7I6"/>
<dbReference type="PANTHER" id="PTHR45786:SF74">
    <property type="entry name" value="ATP-DEPENDENT DNA HELICASE"/>
    <property type="match status" value="1"/>
</dbReference>
<evidence type="ECO:0000313" key="3">
    <source>
        <dbReference type="Proteomes" id="UP000676336"/>
    </source>
</evidence>
<dbReference type="PANTHER" id="PTHR45786">
    <property type="entry name" value="DNA BINDING PROTEIN-LIKE"/>
    <property type="match status" value="1"/>
</dbReference>
<dbReference type="Proteomes" id="UP000676336">
    <property type="component" value="Unassembled WGS sequence"/>
</dbReference>
<comment type="caution">
    <text evidence="2">The sequence shown here is derived from an EMBL/GenBank/DDBJ whole genome shotgun (WGS) entry which is preliminary data.</text>
</comment>
<accession>A0A8S2V7I6</accession>
<feature type="region of interest" description="Disordered" evidence="1">
    <location>
        <begin position="31"/>
        <end position="53"/>
    </location>
</feature>
<name>A0A8S2V7I6_9BILA</name>